<keyword evidence="11 17" id="KW-0472">Membrane</keyword>
<dbReference type="NCBIfam" id="TIGR02866">
    <property type="entry name" value="CoxB"/>
    <property type="match status" value="1"/>
</dbReference>
<dbReference type="InterPro" id="IPR001505">
    <property type="entry name" value="Copper_CuA"/>
</dbReference>
<evidence type="ECO:0000256" key="3">
    <source>
        <dbReference type="ARBA" id="ARBA00022448"/>
    </source>
</evidence>
<dbReference type="Gene3D" id="2.60.40.420">
    <property type="entry name" value="Cupredoxins - blue copper proteins"/>
    <property type="match status" value="1"/>
</dbReference>
<evidence type="ECO:0000259" key="19">
    <source>
        <dbReference type="PROSITE" id="PS50857"/>
    </source>
</evidence>
<keyword evidence="22" id="KW-1185">Reference proteome</keyword>
<dbReference type="SUPFAM" id="SSF49503">
    <property type="entry name" value="Cupredoxins"/>
    <property type="match status" value="1"/>
</dbReference>
<keyword evidence="4 14" id="KW-0679">Respiratory chain</keyword>
<organism evidence="21 22">
    <name type="scientific">Aurantiacibacter arachoides</name>
    <dbReference type="NCBI Taxonomy" id="1850444"/>
    <lineage>
        <taxon>Bacteria</taxon>
        <taxon>Pseudomonadati</taxon>
        <taxon>Pseudomonadota</taxon>
        <taxon>Alphaproteobacteria</taxon>
        <taxon>Sphingomonadales</taxon>
        <taxon>Erythrobacteraceae</taxon>
        <taxon>Aurantiacibacter</taxon>
    </lineage>
</organism>
<evidence type="ECO:0000256" key="17">
    <source>
        <dbReference type="SAM" id="Phobius"/>
    </source>
</evidence>
<keyword evidence="6 15" id="KW-0479">Metal-binding</keyword>
<sequence length="379" mass="40788">MNFGALARTKLHLLALLLAALAFVSLPQAGFAQTAAAPDVAEVTDSPNTDLSAASDTNPQATENRSVADGETVIGDEADAGSAFQHFGADMIVGQPESGAFGFQEQHSENGRFGLWMHDAILMPLITAISVFVLFLLMWVVFRYNKRANQVPSKTSHNTLIEVIWTVLPVLILVGIAVPSITLLARQYESPPENAITIKANGYQWYWGYEYLDNGGFEVISNMLDEEEALTAGEPHQLAVDNRMVVPVGVPLRIQTFGADVIHSFGIPSLWFKLDAVPGRINEMMLTIDRPGIYYGQCMELCGARHGYMPIAIEARSLEDYNAWVQTQPGGMTREQVRAAAAQEAAAAAAVPANDAAAQDAPAAEEENAEVAAAEAEAA</sequence>
<comment type="caution">
    <text evidence="21">The sequence shown here is derived from an EMBL/GenBank/DDBJ whole genome shotgun (WGS) entry which is preliminary data.</text>
</comment>
<evidence type="ECO:0000256" key="1">
    <source>
        <dbReference type="ARBA" id="ARBA00004141"/>
    </source>
</evidence>
<keyword evidence="10 15" id="KW-0186">Copper</keyword>
<dbReference type="PRINTS" id="PR01166">
    <property type="entry name" value="CYCOXIDASEII"/>
</dbReference>
<dbReference type="InterPro" id="IPR014222">
    <property type="entry name" value="Cyt_c_oxidase_su2"/>
</dbReference>
<dbReference type="GO" id="GO:0042773">
    <property type="term" value="P:ATP synthesis coupled electron transport"/>
    <property type="evidence" value="ECO:0007669"/>
    <property type="project" value="TreeGrafter"/>
</dbReference>
<dbReference type="GO" id="GO:0005507">
    <property type="term" value="F:copper ion binding"/>
    <property type="evidence" value="ECO:0007669"/>
    <property type="project" value="InterPro"/>
</dbReference>
<dbReference type="Proteomes" id="UP000460626">
    <property type="component" value="Unassembled WGS sequence"/>
</dbReference>
<evidence type="ECO:0000256" key="11">
    <source>
        <dbReference type="ARBA" id="ARBA00023136"/>
    </source>
</evidence>
<accession>A0A845A0W3</accession>
<feature type="domain" description="Cytochrome oxidase subunit II transmembrane region profile" evidence="20">
    <location>
        <begin position="95"/>
        <end position="191"/>
    </location>
</feature>
<evidence type="ECO:0000256" key="4">
    <source>
        <dbReference type="ARBA" id="ARBA00022660"/>
    </source>
</evidence>
<keyword evidence="7" id="KW-1278">Translocase</keyword>
<dbReference type="PROSITE" id="PS50999">
    <property type="entry name" value="COX2_TM"/>
    <property type="match status" value="1"/>
</dbReference>
<feature type="domain" description="Cytochrome oxidase subunit II copper A binding" evidence="19">
    <location>
        <begin position="193"/>
        <end position="327"/>
    </location>
</feature>
<evidence type="ECO:0000256" key="8">
    <source>
        <dbReference type="ARBA" id="ARBA00022982"/>
    </source>
</evidence>
<proteinExistence type="inferred from homology"/>
<dbReference type="PANTHER" id="PTHR22888">
    <property type="entry name" value="CYTOCHROME C OXIDASE, SUBUNIT II"/>
    <property type="match status" value="1"/>
</dbReference>
<evidence type="ECO:0000256" key="5">
    <source>
        <dbReference type="ARBA" id="ARBA00022692"/>
    </source>
</evidence>
<evidence type="ECO:0000256" key="10">
    <source>
        <dbReference type="ARBA" id="ARBA00023008"/>
    </source>
</evidence>
<dbReference type="OrthoDB" id="9781261at2"/>
<dbReference type="Pfam" id="PF02790">
    <property type="entry name" value="COX2_TM"/>
    <property type="match status" value="1"/>
</dbReference>
<dbReference type="GO" id="GO:0004129">
    <property type="term" value="F:cytochrome-c oxidase activity"/>
    <property type="evidence" value="ECO:0007669"/>
    <property type="project" value="UniProtKB-EC"/>
</dbReference>
<dbReference type="InterPro" id="IPR036257">
    <property type="entry name" value="Cyt_c_oxidase_su2_TM_sf"/>
</dbReference>
<evidence type="ECO:0000259" key="20">
    <source>
        <dbReference type="PROSITE" id="PS50999"/>
    </source>
</evidence>
<gene>
    <name evidence="21" type="primary">coxB</name>
    <name evidence="21" type="ORF">GRI62_09110</name>
</gene>
<dbReference type="PROSITE" id="PS00078">
    <property type="entry name" value="COX2"/>
    <property type="match status" value="1"/>
</dbReference>
<feature type="region of interest" description="Disordered" evidence="16">
    <location>
        <begin position="353"/>
        <end position="379"/>
    </location>
</feature>
<keyword evidence="8 14" id="KW-0249">Electron transport</keyword>
<keyword evidence="3 14" id="KW-0813">Transport</keyword>
<dbReference type="InterPro" id="IPR011759">
    <property type="entry name" value="Cyt_c_oxidase_su2_TM_dom"/>
</dbReference>
<feature type="compositionally biased region" description="Low complexity" evidence="16">
    <location>
        <begin position="370"/>
        <end position="379"/>
    </location>
</feature>
<evidence type="ECO:0000256" key="18">
    <source>
        <dbReference type="SAM" id="SignalP"/>
    </source>
</evidence>
<comment type="similarity">
    <text evidence="2 14">Belongs to the cytochrome c oxidase subunit 2 family.</text>
</comment>
<dbReference type="Gene3D" id="1.10.287.90">
    <property type="match status" value="1"/>
</dbReference>
<dbReference type="InterPro" id="IPR002429">
    <property type="entry name" value="CcO_II-like_C"/>
</dbReference>
<feature type="transmembrane region" description="Helical" evidence="17">
    <location>
        <begin position="121"/>
        <end position="142"/>
    </location>
</feature>
<dbReference type="RefSeq" id="WP_131453008.1">
    <property type="nucleotide sequence ID" value="NZ_BMJK01000001.1"/>
</dbReference>
<evidence type="ECO:0000256" key="15">
    <source>
        <dbReference type="RuleBase" id="RU004024"/>
    </source>
</evidence>
<dbReference type="InterPro" id="IPR034210">
    <property type="entry name" value="CcO_II_C"/>
</dbReference>
<dbReference type="AlphaFoldDB" id="A0A845A0W3"/>
<dbReference type="CDD" id="cd13912">
    <property type="entry name" value="CcO_II_C"/>
    <property type="match status" value="1"/>
</dbReference>
<evidence type="ECO:0000256" key="2">
    <source>
        <dbReference type="ARBA" id="ARBA00007866"/>
    </source>
</evidence>
<dbReference type="InterPro" id="IPR045187">
    <property type="entry name" value="CcO_II"/>
</dbReference>
<reference evidence="21 22" key="1">
    <citation type="submission" date="2019-12" db="EMBL/GenBank/DDBJ databases">
        <title>Genomic-based taxomic classification of the family Erythrobacteraceae.</title>
        <authorList>
            <person name="Xu L."/>
        </authorList>
    </citation>
    <scope>NUCLEOTIDE SEQUENCE [LARGE SCALE GENOMIC DNA]</scope>
    <source>
        <strain evidence="21 22">RC4-10-4</strain>
    </source>
</reference>
<dbReference type="SUPFAM" id="SSF81464">
    <property type="entry name" value="Cytochrome c oxidase subunit II-like, transmembrane region"/>
    <property type="match status" value="1"/>
</dbReference>
<dbReference type="GO" id="GO:0005886">
    <property type="term" value="C:plasma membrane"/>
    <property type="evidence" value="ECO:0007669"/>
    <property type="project" value="UniProtKB-SubCell"/>
</dbReference>
<evidence type="ECO:0000256" key="12">
    <source>
        <dbReference type="ARBA" id="ARBA00024688"/>
    </source>
</evidence>
<feature type="compositionally biased region" description="Polar residues" evidence="16">
    <location>
        <begin position="45"/>
        <end position="65"/>
    </location>
</feature>
<dbReference type="EMBL" id="WTYH01000001">
    <property type="protein sequence ID" value="MXO93765.1"/>
    <property type="molecule type" value="Genomic_DNA"/>
</dbReference>
<feature type="transmembrane region" description="Helical" evidence="17">
    <location>
        <begin position="163"/>
        <end position="185"/>
    </location>
</feature>
<feature type="compositionally biased region" description="Low complexity" evidence="16">
    <location>
        <begin position="353"/>
        <end position="362"/>
    </location>
</feature>
<comment type="catalytic activity">
    <reaction evidence="13 15">
        <text>4 Fe(II)-[cytochrome c] + O2 + 8 H(+)(in) = 4 Fe(III)-[cytochrome c] + 2 H2O + 4 H(+)(out)</text>
        <dbReference type="Rhea" id="RHEA:11436"/>
        <dbReference type="Rhea" id="RHEA-COMP:10350"/>
        <dbReference type="Rhea" id="RHEA-COMP:14399"/>
        <dbReference type="ChEBI" id="CHEBI:15377"/>
        <dbReference type="ChEBI" id="CHEBI:15378"/>
        <dbReference type="ChEBI" id="CHEBI:15379"/>
        <dbReference type="ChEBI" id="CHEBI:29033"/>
        <dbReference type="ChEBI" id="CHEBI:29034"/>
        <dbReference type="EC" id="7.1.1.9"/>
    </reaction>
</comment>
<keyword evidence="9 17" id="KW-1133">Transmembrane helix</keyword>
<keyword evidence="18" id="KW-0732">Signal</keyword>
<dbReference type="PANTHER" id="PTHR22888:SF9">
    <property type="entry name" value="CYTOCHROME C OXIDASE SUBUNIT 2"/>
    <property type="match status" value="1"/>
</dbReference>
<dbReference type="InterPro" id="IPR008972">
    <property type="entry name" value="Cupredoxin"/>
</dbReference>
<evidence type="ECO:0000256" key="9">
    <source>
        <dbReference type="ARBA" id="ARBA00022989"/>
    </source>
</evidence>
<name>A0A845A0W3_9SPHN</name>
<feature type="signal peptide" evidence="18">
    <location>
        <begin position="1"/>
        <end position="32"/>
    </location>
</feature>
<feature type="region of interest" description="Disordered" evidence="16">
    <location>
        <begin position="42"/>
        <end position="67"/>
    </location>
</feature>
<protein>
    <recommendedName>
        <fullName evidence="15">Cytochrome c oxidase subunit 2</fullName>
        <ecNumber evidence="15">7.1.1.9</ecNumber>
    </recommendedName>
</protein>
<evidence type="ECO:0000256" key="14">
    <source>
        <dbReference type="RuleBase" id="RU000456"/>
    </source>
</evidence>
<keyword evidence="5 14" id="KW-0812">Transmembrane</keyword>
<evidence type="ECO:0000313" key="22">
    <source>
        <dbReference type="Proteomes" id="UP000460626"/>
    </source>
</evidence>
<comment type="function">
    <text evidence="12 15">Subunits I and II form the functional core of the enzyme complex. Electrons originating in cytochrome c are transferred via heme a and Cu(A) to the binuclear center formed by heme a3 and Cu(B).</text>
</comment>
<dbReference type="GO" id="GO:0016491">
    <property type="term" value="F:oxidoreductase activity"/>
    <property type="evidence" value="ECO:0007669"/>
    <property type="project" value="UniProtKB-KW"/>
</dbReference>
<evidence type="ECO:0000256" key="13">
    <source>
        <dbReference type="ARBA" id="ARBA00047816"/>
    </source>
</evidence>
<keyword evidence="21" id="KW-0560">Oxidoreductase</keyword>
<feature type="chain" id="PRO_5032503435" description="Cytochrome c oxidase subunit 2" evidence="18">
    <location>
        <begin position="33"/>
        <end position="379"/>
    </location>
</feature>
<evidence type="ECO:0000256" key="16">
    <source>
        <dbReference type="SAM" id="MobiDB-lite"/>
    </source>
</evidence>
<comment type="cofactor">
    <cofactor evidence="15">
        <name>Cu cation</name>
        <dbReference type="ChEBI" id="CHEBI:23378"/>
    </cofactor>
    <text evidence="15">Binds a copper A center.</text>
</comment>
<comment type="subcellular location">
    <subcellularLocation>
        <location evidence="14">Cell membrane</location>
        <topology evidence="14">Multi-pass membrane protein</topology>
    </subcellularLocation>
    <subcellularLocation>
        <location evidence="1">Membrane</location>
        <topology evidence="1">Multi-pass membrane protein</topology>
    </subcellularLocation>
</comment>
<dbReference type="EC" id="7.1.1.9" evidence="15"/>
<dbReference type="Pfam" id="PF00116">
    <property type="entry name" value="COX2"/>
    <property type="match status" value="1"/>
</dbReference>
<dbReference type="PROSITE" id="PS50857">
    <property type="entry name" value="COX2_CUA"/>
    <property type="match status" value="1"/>
</dbReference>
<evidence type="ECO:0000256" key="7">
    <source>
        <dbReference type="ARBA" id="ARBA00022967"/>
    </source>
</evidence>
<evidence type="ECO:0000256" key="6">
    <source>
        <dbReference type="ARBA" id="ARBA00022723"/>
    </source>
</evidence>
<evidence type="ECO:0000313" key="21">
    <source>
        <dbReference type="EMBL" id="MXO93765.1"/>
    </source>
</evidence>